<protein>
    <submittedName>
        <fullName evidence="1">Calcium channel</fullName>
    </submittedName>
</protein>
<evidence type="ECO:0000313" key="1">
    <source>
        <dbReference type="EMBL" id="MBX17574.1"/>
    </source>
</evidence>
<dbReference type="AlphaFoldDB" id="A0A2P2LHY3"/>
<name>A0A2P2LHY3_RHIMU</name>
<reference evidence="1" key="1">
    <citation type="submission" date="2018-02" db="EMBL/GenBank/DDBJ databases">
        <title>Rhizophora mucronata_Transcriptome.</title>
        <authorList>
            <person name="Meera S.P."/>
            <person name="Sreeshan A."/>
            <person name="Augustine A."/>
        </authorList>
    </citation>
    <scope>NUCLEOTIDE SEQUENCE</scope>
    <source>
        <tissue evidence="1">Leaf</tissue>
    </source>
</reference>
<organism evidence="1">
    <name type="scientific">Rhizophora mucronata</name>
    <name type="common">Asiatic mangrove</name>
    <dbReference type="NCBI Taxonomy" id="61149"/>
    <lineage>
        <taxon>Eukaryota</taxon>
        <taxon>Viridiplantae</taxon>
        <taxon>Streptophyta</taxon>
        <taxon>Embryophyta</taxon>
        <taxon>Tracheophyta</taxon>
        <taxon>Spermatophyta</taxon>
        <taxon>Magnoliopsida</taxon>
        <taxon>eudicotyledons</taxon>
        <taxon>Gunneridae</taxon>
        <taxon>Pentapetalae</taxon>
        <taxon>rosids</taxon>
        <taxon>fabids</taxon>
        <taxon>Malpighiales</taxon>
        <taxon>Rhizophoraceae</taxon>
        <taxon>Rhizophora</taxon>
    </lineage>
</organism>
<proteinExistence type="predicted"/>
<dbReference type="EMBL" id="GGEC01037090">
    <property type="protein sequence ID" value="MBX17574.1"/>
    <property type="molecule type" value="Transcribed_RNA"/>
</dbReference>
<accession>A0A2P2LHY3</accession>
<sequence length="75" mass="8313">MVAGGEAVQRRRLLAAPLLSLAVLAIKRQPHSSIWLKMASVYQRKFLIGQTLRPRQTSTLSLYSLISSGLSIILH</sequence>